<evidence type="ECO:0000256" key="2">
    <source>
        <dbReference type="SAM" id="MobiDB-lite"/>
    </source>
</evidence>
<feature type="compositionally biased region" description="Basic and acidic residues" evidence="2">
    <location>
        <begin position="32"/>
        <end position="42"/>
    </location>
</feature>
<evidence type="ECO:0000313" key="4">
    <source>
        <dbReference type="Proteomes" id="UP000243579"/>
    </source>
</evidence>
<name>A0A1V9Z607_ACHHY</name>
<dbReference type="EMBL" id="JNBR01000410">
    <property type="protein sequence ID" value="OQR93419.1"/>
    <property type="molecule type" value="Genomic_DNA"/>
</dbReference>
<evidence type="ECO:0000256" key="1">
    <source>
        <dbReference type="SAM" id="Coils"/>
    </source>
</evidence>
<protein>
    <submittedName>
        <fullName evidence="3">Uncharacterized protein</fullName>
    </submittedName>
</protein>
<dbReference type="OrthoDB" id="67322at2759"/>
<keyword evidence="1" id="KW-0175">Coiled coil</keyword>
<accession>A0A1V9Z607</accession>
<sequence length="170" mass="19338">MPPSRVMAGNDSTRSSKEEDPRMEEYSEDEEHLPKSASRESKSRIGIRCLTANAGPRVSVRDQISELFGHCRKHDDVLRHLDETQRADKAALVTMIDHLAERMEAEFATIRADHERKLKAANDEIDRLNKLLNVQRGQVMTLEEQCQSLHRHVGQVEDDVQVLATEVLGE</sequence>
<keyword evidence="4" id="KW-1185">Reference proteome</keyword>
<comment type="caution">
    <text evidence="3">The sequence shown here is derived from an EMBL/GenBank/DDBJ whole genome shotgun (WGS) entry which is preliminary data.</text>
</comment>
<evidence type="ECO:0000313" key="3">
    <source>
        <dbReference type="EMBL" id="OQR93419.1"/>
    </source>
</evidence>
<proteinExistence type="predicted"/>
<reference evidence="3 4" key="1">
    <citation type="journal article" date="2014" name="Genome Biol. Evol.">
        <title>The secreted proteins of Achlya hypogyna and Thraustotheca clavata identify the ancestral oomycete secretome and reveal gene acquisitions by horizontal gene transfer.</title>
        <authorList>
            <person name="Misner I."/>
            <person name="Blouin N."/>
            <person name="Leonard G."/>
            <person name="Richards T.A."/>
            <person name="Lane C.E."/>
        </authorList>
    </citation>
    <scope>NUCLEOTIDE SEQUENCE [LARGE SCALE GENOMIC DNA]</scope>
    <source>
        <strain evidence="3 4">ATCC 48635</strain>
    </source>
</reference>
<organism evidence="3 4">
    <name type="scientific">Achlya hypogyna</name>
    <name type="common">Oomycete</name>
    <name type="synonym">Protoachlya hypogyna</name>
    <dbReference type="NCBI Taxonomy" id="1202772"/>
    <lineage>
        <taxon>Eukaryota</taxon>
        <taxon>Sar</taxon>
        <taxon>Stramenopiles</taxon>
        <taxon>Oomycota</taxon>
        <taxon>Saprolegniomycetes</taxon>
        <taxon>Saprolegniales</taxon>
        <taxon>Achlyaceae</taxon>
        <taxon>Achlya</taxon>
    </lineage>
</organism>
<feature type="region of interest" description="Disordered" evidence="2">
    <location>
        <begin position="1"/>
        <end position="42"/>
    </location>
</feature>
<feature type="coiled-coil region" evidence="1">
    <location>
        <begin position="111"/>
        <end position="145"/>
    </location>
</feature>
<dbReference type="AlphaFoldDB" id="A0A1V9Z607"/>
<feature type="compositionally biased region" description="Basic and acidic residues" evidence="2">
    <location>
        <begin position="14"/>
        <end position="25"/>
    </location>
</feature>
<gene>
    <name evidence="3" type="ORF">ACHHYP_02536</name>
</gene>
<dbReference type="Proteomes" id="UP000243579">
    <property type="component" value="Unassembled WGS sequence"/>
</dbReference>